<dbReference type="InterPro" id="IPR000073">
    <property type="entry name" value="AB_hydrolase_1"/>
</dbReference>
<evidence type="ECO:0000313" key="6">
    <source>
        <dbReference type="Proteomes" id="UP000215914"/>
    </source>
</evidence>
<sequence length="118" mass="13694">MWPHQMLHLPAAGYRTIAPDLRGYGRTNTPTSTADYIVFHIVIDLMCLLDALGLDQVFLVAYDWGASIAWNFCLLRPNRIKVLVNMSVVFRPRNQVRKPIESMRKVFGNDYYTCRFQI</sequence>
<dbReference type="OMA" id="IVFHIVI"/>
<reference evidence="5" key="2">
    <citation type="submission" date="2017-02" db="EMBL/GenBank/DDBJ databases">
        <title>Sunflower complete genome.</title>
        <authorList>
            <person name="Langlade N."/>
            <person name="Munos S."/>
        </authorList>
    </citation>
    <scope>NUCLEOTIDE SEQUENCE [LARGE SCALE GENOMIC DNA]</scope>
    <source>
        <tissue evidence="5">Leaves</tissue>
    </source>
</reference>
<dbReference type="STRING" id="4232.A0A251U9J5"/>
<dbReference type="PRINTS" id="PR00111">
    <property type="entry name" value="ABHYDROLASE"/>
</dbReference>
<evidence type="ECO:0000256" key="1">
    <source>
        <dbReference type="ARBA" id="ARBA00022801"/>
    </source>
</evidence>
<dbReference type="EMBL" id="MNCJ02000322">
    <property type="protein sequence ID" value="KAF5798010.1"/>
    <property type="molecule type" value="Genomic_DNA"/>
</dbReference>
<evidence type="ECO:0000313" key="5">
    <source>
        <dbReference type="EMBL" id="OTG20008.1"/>
    </source>
</evidence>
<dbReference type="PANTHER" id="PTHR43329">
    <property type="entry name" value="EPOXIDE HYDROLASE"/>
    <property type="match status" value="1"/>
</dbReference>
<keyword evidence="1 5" id="KW-0378">Hydrolase</keyword>
<dbReference type="PRINTS" id="PR00412">
    <property type="entry name" value="EPOXHYDRLASE"/>
</dbReference>
<proteinExistence type="inferred from homology"/>
<accession>A0A251U9J5</accession>
<keyword evidence="6" id="KW-1185">Reference proteome</keyword>
<dbReference type="EMBL" id="CM007896">
    <property type="protein sequence ID" value="OTG20008.1"/>
    <property type="molecule type" value="Genomic_DNA"/>
</dbReference>
<protein>
    <submittedName>
        <fullName evidence="5">Putative epoxide hydrolase</fullName>
    </submittedName>
    <submittedName>
        <fullName evidence="4">Soluble epoxide hydrolase</fullName>
        <ecNumber evidence="4">3.3.2.10</ecNumber>
    </submittedName>
</protein>
<dbReference type="AlphaFoldDB" id="A0A251U9J5"/>
<feature type="domain" description="AB hydrolase-1" evidence="3">
    <location>
        <begin position="2"/>
        <end position="113"/>
    </location>
</feature>
<dbReference type="Pfam" id="PF00561">
    <property type="entry name" value="Abhydrolase_1"/>
    <property type="match status" value="1"/>
</dbReference>
<dbReference type="GO" id="GO:0004301">
    <property type="term" value="F:epoxide hydrolase activity"/>
    <property type="evidence" value="ECO:0007669"/>
    <property type="project" value="UniProtKB-EC"/>
</dbReference>
<dbReference type="EC" id="3.3.2.10" evidence="4"/>
<dbReference type="InParanoid" id="A0A251U9J5"/>
<reference evidence="4" key="3">
    <citation type="submission" date="2020-06" db="EMBL/GenBank/DDBJ databases">
        <title>Helianthus annuus Genome sequencing and assembly Release 2.</title>
        <authorList>
            <person name="Gouzy J."/>
            <person name="Langlade N."/>
            <person name="Munos S."/>
        </authorList>
    </citation>
    <scope>NUCLEOTIDE SEQUENCE</scope>
    <source>
        <tissue evidence="4">Leaves</tissue>
    </source>
</reference>
<evidence type="ECO:0000256" key="2">
    <source>
        <dbReference type="ARBA" id="ARBA00038334"/>
    </source>
</evidence>
<evidence type="ECO:0000313" key="4">
    <source>
        <dbReference type="EMBL" id="KAF5798010.1"/>
    </source>
</evidence>
<gene>
    <name evidence="5" type="ORF">HannXRQ_Chr07g0188241</name>
    <name evidence="4" type="ORF">HanXRQr2_Chr07g0287671</name>
</gene>
<dbReference type="SUPFAM" id="SSF53474">
    <property type="entry name" value="alpha/beta-Hydrolases"/>
    <property type="match status" value="1"/>
</dbReference>
<dbReference type="InterPro" id="IPR029058">
    <property type="entry name" value="AB_hydrolase_fold"/>
</dbReference>
<dbReference type="Gramene" id="mRNA:HanXRQr2_Chr07g0287671">
    <property type="protein sequence ID" value="mRNA:HanXRQr2_Chr07g0287671"/>
    <property type="gene ID" value="HanXRQr2_Chr07g0287671"/>
</dbReference>
<comment type="similarity">
    <text evidence="2">Belongs to the AB hydrolase superfamily. Epoxide hydrolase family.</text>
</comment>
<dbReference type="InterPro" id="IPR000639">
    <property type="entry name" value="Epox_hydrolase-like"/>
</dbReference>
<evidence type="ECO:0000259" key="3">
    <source>
        <dbReference type="Pfam" id="PF00561"/>
    </source>
</evidence>
<dbReference type="GO" id="GO:0016787">
    <property type="term" value="F:hydrolase activity"/>
    <property type="evidence" value="ECO:0000318"/>
    <property type="project" value="GO_Central"/>
</dbReference>
<name>A0A251U9J5_HELAN</name>
<dbReference type="Gene3D" id="3.40.50.1820">
    <property type="entry name" value="alpha/beta hydrolase"/>
    <property type="match status" value="1"/>
</dbReference>
<organism evidence="5 6">
    <name type="scientific">Helianthus annuus</name>
    <name type="common">Common sunflower</name>
    <dbReference type="NCBI Taxonomy" id="4232"/>
    <lineage>
        <taxon>Eukaryota</taxon>
        <taxon>Viridiplantae</taxon>
        <taxon>Streptophyta</taxon>
        <taxon>Embryophyta</taxon>
        <taxon>Tracheophyta</taxon>
        <taxon>Spermatophyta</taxon>
        <taxon>Magnoliopsida</taxon>
        <taxon>eudicotyledons</taxon>
        <taxon>Gunneridae</taxon>
        <taxon>Pentapetalae</taxon>
        <taxon>asterids</taxon>
        <taxon>campanulids</taxon>
        <taxon>Asterales</taxon>
        <taxon>Asteraceae</taxon>
        <taxon>Asteroideae</taxon>
        <taxon>Heliantheae alliance</taxon>
        <taxon>Heliantheae</taxon>
        <taxon>Helianthus</taxon>
    </lineage>
</organism>
<reference evidence="4 6" key="1">
    <citation type="journal article" date="2017" name="Nature">
        <title>The sunflower genome provides insights into oil metabolism, flowering and Asterid evolution.</title>
        <authorList>
            <person name="Badouin H."/>
            <person name="Gouzy J."/>
            <person name="Grassa C.J."/>
            <person name="Murat F."/>
            <person name="Staton S.E."/>
            <person name="Cottret L."/>
            <person name="Lelandais-Briere C."/>
            <person name="Owens G.L."/>
            <person name="Carrere S."/>
            <person name="Mayjonade B."/>
            <person name="Legrand L."/>
            <person name="Gill N."/>
            <person name="Kane N.C."/>
            <person name="Bowers J.E."/>
            <person name="Hubner S."/>
            <person name="Bellec A."/>
            <person name="Berard A."/>
            <person name="Berges H."/>
            <person name="Blanchet N."/>
            <person name="Boniface M.C."/>
            <person name="Brunel D."/>
            <person name="Catrice O."/>
            <person name="Chaidir N."/>
            <person name="Claudel C."/>
            <person name="Donnadieu C."/>
            <person name="Faraut T."/>
            <person name="Fievet G."/>
            <person name="Helmstetter N."/>
            <person name="King M."/>
            <person name="Knapp S.J."/>
            <person name="Lai Z."/>
            <person name="Le Paslier M.C."/>
            <person name="Lippi Y."/>
            <person name="Lorenzon L."/>
            <person name="Mandel J.R."/>
            <person name="Marage G."/>
            <person name="Marchand G."/>
            <person name="Marquand E."/>
            <person name="Bret-Mestries E."/>
            <person name="Morien E."/>
            <person name="Nambeesan S."/>
            <person name="Nguyen T."/>
            <person name="Pegot-Espagnet P."/>
            <person name="Pouilly N."/>
            <person name="Raftis F."/>
            <person name="Sallet E."/>
            <person name="Schiex T."/>
            <person name="Thomas J."/>
            <person name="Vandecasteele C."/>
            <person name="Vares D."/>
            <person name="Vear F."/>
            <person name="Vautrin S."/>
            <person name="Crespi M."/>
            <person name="Mangin B."/>
            <person name="Burke J.M."/>
            <person name="Salse J."/>
            <person name="Munos S."/>
            <person name="Vincourt P."/>
            <person name="Rieseberg L.H."/>
            <person name="Langlade N.B."/>
        </authorList>
    </citation>
    <scope>NUCLEOTIDE SEQUENCE [LARGE SCALE GENOMIC DNA]</scope>
    <source>
        <strain evidence="6">cv. SF193</strain>
        <tissue evidence="4">Leaves</tissue>
    </source>
</reference>
<dbReference type="Proteomes" id="UP000215914">
    <property type="component" value="Chromosome 7"/>
</dbReference>